<dbReference type="RefSeq" id="WP_120684723.1">
    <property type="nucleotide sequence ID" value="NZ_RBAL01000027.1"/>
</dbReference>
<proteinExistence type="predicted"/>
<protein>
    <submittedName>
        <fullName evidence="2">MarR family transcriptional regulator</fullName>
    </submittedName>
</protein>
<dbReference type="PANTHER" id="PTHR39515">
    <property type="entry name" value="CONSERVED PROTEIN"/>
    <property type="match status" value="1"/>
</dbReference>
<sequence length="163" mass="18060">MEELSDLERELMLVGRHHLCPGLESCGPGQAAGHEGRLDRSAHLLLSRIDAEGPMSIGQLAEALGLDTSTVNRQTAALLKAGLVERHLDPEGGLARRLAITQEGLGRLAAERARRRDGLAVLFEDWSREDLRQFAHLLARFNARCERVKGHPWPRPPEFPAPR</sequence>
<dbReference type="PANTHER" id="PTHR39515:SF2">
    <property type="entry name" value="HTH-TYPE TRANSCRIPTIONAL REGULATOR RV0880"/>
    <property type="match status" value="1"/>
</dbReference>
<dbReference type="InterPro" id="IPR036388">
    <property type="entry name" value="WH-like_DNA-bd_sf"/>
</dbReference>
<accession>A0A3A9YKV4</accession>
<dbReference type="InterPro" id="IPR000835">
    <property type="entry name" value="HTH_MarR-typ"/>
</dbReference>
<dbReference type="SMART" id="SM00347">
    <property type="entry name" value="HTH_MARR"/>
    <property type="match status" value="1"/>
</dbReference>
<dbReference type="SUPFAM" id="SSF46785">
    <property type="entry name" value="Winged helix' DNA-binding domain"/>
    <property type="match status" value="1"/>
</dbReference>
<feature type="domain" description="HTH marR-type" evidence="1">
    <location>
        <begin position="4"/>
        <end position="143"/>
    </location>
</feature>
<evidence type="ECO:0000313" key="3">
    <source>
        <dbReference type="Proteomes" id="UP000272474"/>
    </source>
</evidence>
<gene>
    <name evidence="2" type="ORF">D7294_28700</name>
</gene>
<evidence type="ECO:0000313" key="2">
    <source>
        <dbReference type="EMBL" id="RKN37198.1"/>
    </source>
</evidence>
<dbReference type="EMBL" id="RBAL01000027">
    <property type="protein sequence ID" value="RKN37198.1"/>
    <property type="molecule type" value="Genomic_DNA"/>
</dbReference>
<dbReference type="Gene3D" id="1.10.10.10">
    <property type="entry name" value="Winged helix-like DNA-binding domain superfamily/Winged helix DNA-binding domain"/>
    <property type="match status" value="1"/>
</dbReference>
<dbReference type="PROSITE" id="PS50995">
    <property type="entry name" value="HTH_MARR_2"/>
    <property type="match status" value="1"/>
</dbReference>
<dbReference type="Proteomes" id="UP000272474">
    <property type="component" value="Unassembled WGS sequence"/>
</dbReference>
<evidence type="ECO:0000259" key="1">
    <source>
        <dbReference type="PROSITE" id="PS50995"/>
    </source>
</evidence>
<dbReference type="OrthoDB" id="3239785at2"/>
<dbReference type="PRINTS" id="PR00598">
    <property type="entry name" value="HTHMARR"/>
</dbReference>
<dbReference type="AlphaFoldDB" id="A0A3A9YKV4"/>
<dbReference type="GO" id="GO:0003700">
    <property type="term" value="F:DNA-binding transcription factor activity"/>
    <property type="evidence" value="ECO:0007669"/>
    <property type="project" value="InterPro"/>
</dbReference>
<name>A0A3A9YKV4_9ACTN</name>
<dbReference type="InterPro" id="IPR036390">
    <property type="entry name" value="WH_DNA-bd_sf"/>
</dbReference>
<reference evidence="2 3" key="1">
    <citation type="journal article" date="2014" name="Int. J. Syst. Evol. Microbiol.">
        <title>Streptomyces hoynatensis sp. nov., isolated from deep marine sediment.</title>
        <authorList>
            <person name="Veyisoglu A."/>
            <person name="Sahin N."/>
        </authorList>
    </citation>
    <scope>NUCLEOTIDE SEQUENCE [LARGE SCALE GENOMIC DNA]</scope>
    <source>
        <strain evidence="2 3">KCTC 29097</strain>
    </source>
</reference>
<dbReference type="InterPro" id="IPR052526">
    <property type="entry name" value="HTH-type_Bedaq_tolerance"/>
</dbReference>
<keyword evidence="3" id="KW-1185">Reference proteome</keyword>
<dbReference type="Pfam" id="PF01047">
    <property type="entry name" value="MarR"/>
    <property type="match status" value="1"/>
</dbReference>
<organism evidence="2 3">
    <name type="scientific">Streptomyces hoynatensis</name>
    <dbReference type="NCBI Taxonomy" id="1141874"/>
    <lineage>
        <taxon>Bacteria</taxon>
        <taxon>Bacillati</taxon>
        <taxon>Actinomycetota</taxon>
        <taxon>Actinomycetes</taxon>
        <taxon>Kitasatosporales</taxon>
        <taxon>Streptomycetaceae</taxon>
        <taxon>Streptomyces</taxon>
    </lineage>
</organism>
<comment type="caution">
    <text evidence="2">The sequence shown here is derived from an EMBL/GenBank/DDBJ whole genome shotgun (WGS) entry which is preliminary data.</text>
</comment>
<dbReference type="InterPro" id="IPR011991">
    <property type="entry name" value="ArsR-like_HTH"/>
</dbReference>
<dbReference type="CDD" id="cd00090">
    <property type="entry name" value="HTH_ARSR"/>
    <property type="match status" value="1"/>
</dbReference>